<evidence type="ECO:0000313" key="2">
    <source>
        <dbReference type="EMBL" id="TLS37649.1"/>
    </source>
</evidence>
<dbReference type="RefSeq" id="WP_138124945.1">
    <property type="nucleotide sequence ID" value="NZ_SWLG01000005.1"/>
</dbReference>
<evidence type="ECO:0000313" key="3">
    <source>
        <dbReference type="Proteomes" id="UP000308230"/>
    </source>
</evidence>
<sequence length="129" mass="15040">MIQRFIELGEGYNDVYELLEIARTNEHRIQQLLLLHTEKNNHPVVSFVVVLQPSRTGNFQPLYTCREGIPYDAENKNKRVQLFEELSETVNLPIISLEVKPSSMFKDKELYYNHLIGILRLNNLISPLS</sequence>
<reference evidence="2 3" key="1">
    <citation type="submission" date="2019-04" db="EMBL/GenBank/DDBJ databases">
        <title>Bacillus caeni sp. nov., a bacterium isolated from mangrove sediment.</title>
        <authorList>
            <person name="Huang H."/>
            <person name="Mo K."/>
            <person name="Hu Y."/>
        </authorList>
    </citation>
    <scope>NUCLEOTIDE SEQUENCE [LARGE SCALE GENOMIC DNA]</scope>
    <source>
        <strain evidence="2 3">HB172195</strain>
    </source>
</reference>
<evidence type="ECO:0000259" key="1">
    <source>
        <dbReference type="Pfam" id="PF23648"/>
    </source>
</evidence>
<accession>A0A5R9F593</accession>
<proteinExistence type="predicted"/>
<keyword evidence="2" id="KW-0808">Transferase</keyword>
<comment type="caution">
    <text evidence="2">The sequence shown here is derived from an EMBL/GenBank/DDBJ whole genome shotgun (WGS) entry which is preliminary data.</text>
</comment>
<dbReference type="AlphaFoldDB" id="A0A5R9F593"/>
<dbReference type="GO" id="GO:0016301">
    <property type="term" value="F:kinase activity"/>
    <property type="evidence" value="ECO:0007669"/>
    <property type="project" value="UniProtKB-KW"/>
</dbReference>
<name>A0A5R9F593_9BACL</name>
<gene>
    <name evidence="2" type="ORF">FCL54_07425</name>
</gene>
<protein>
    <submittedName>
        <fullName evidence="2">Methylthioribose kinase</fullName>
    </submittedName>
</protein>
<keyword evidence="2" id="KW-0418">Kinase</keyword>
<dbReference type="Pfam" id="PF23648">
    <property type="entry name" value="DUF7147"/>
    <property type="match status" value="1"/>
</dbReference>
<feature type="domain" description="DUF7147" evidence="1">
    <location>
        <begin position="1"/>
        <end position="125"/>
    </location>
</feature>
<dbReference type="Proteomes" id="UP000308230">
    <property type="component" value="Unassembled WGS sequence"/>
</dbReference>
<dbReference type="EMBL" id="SWLG01000005">
    <property type="protein sequence ID" value="TLS37649.1"/>
    <property type="molecule type" value="Genomic_DNA"/>
</dbReference>
<organism evidence="2 3">
    <name type="scientific">Exobacillus caeni</name>
    <dbReference type="NCBI Taxonomy" id="2574798"/>
    <lineage>
        <taxon>Bacteria</taxon>
        <taxon>Bacillati</taxon>
        <taxon>Bacillota</taxon>
        <taxon>Bacilli</taxon>
        <taxon>Bacillales</taxon>
        <taxon>Guptibacillaceae</taxon>
        <taxon>Exobacillus</taxon>
    </lineage>
</organism>
<dbReference type="InterPro" id="IPR055571">
    <property type="entry name" value="DUF7147"/>
</dbReference>
<dbReference type="OrthoDB" id="2427086at2"/>
<keyword evidence="3" id="KW-1185">Reference proteome</keyword>